<keyword evidence="3 7" id="KW-1133">Transmembrane helix</keyword>
<dbReference type="VEuPathDB" id="AmoebaDB:EHI7A_173390"/>
<dbReference type="GO" id="GO:0006629">
    <property type="term" value="P:lipid metabolic process"/>
    <property type="evidence" value="ECO:0007669"/>
    <property type="project" value="UniProtKB-KW"/>
</dbReference>
<keyword evidence="6" id="KW-0012">Acyltransferase</keyword>
<keyword evidence="5 7" id="KW-0472">Membrane</keyword>
<evidence type="ECO:0000313" key="9">
    <source>
        <dbReference type="Proteomes" id="UP000078387"/>
    </source>
</evidence>
<keyword evidence="1" id="KW-0808">Transferase</keyword>
<dbReference type="VEuPathDB" id="AmoebaDB:KM1_268210"/>
<dbReference type="VEuPathDB" id="AmoebaDB:EHI_163570"/>
<evidence type="ECO:0000256" key="2">
    <source>
        <dbReference type="ARBA" id="ARBA00022692"/>
    </source>
</evidence>
<comment type="caution">
    <text evidence="8">The sequence shown here is derived from an EMBL/GenBank/DDBJ whole genome shotgun (WGS) entry which is preliminary data.</text>
</comment>
<evidence type="ECO:0000256" key="4">
    <source>
        <dbReference type="ARBA" id="ARBA00023098"/>
    </source>
</evidence>
<keyword evidence="2 7" id="KW-0812">Transmembrane</keyword>
<dbReference type="VEuPathDB" id="AmoebaDB:EHI8A_198170"/>
<protein>
    <recommendedName>
        <fullName evidence="10">Phospholipid/glycerol acyltransferase domain-containing protein</fullName>
    </recommendedName>
</protein>
<dbReference type="SUPFAM" id="SSF69593">
    <property type="entry name" value="Glycerol-3-phosphate (1)-acyltransferase"/>
    <property type="match status" value="1"/>
</dbReference>
<dbReference type="Proteomes" id="UP000078387">
    <property type="component" value="Unassembled WGS sequence"/>
</dbReference>
<dbReference type="PANTHER" id="PTHR23063:SF52">
    <property type="entry name" value="LYSOPHOSPHATIDYLCHOLINE ACYLTRANSFERASE"/>
    <property type="match status" value="1"/>
</dbReference>
<dbReference type="AlphaFoldDB" id="A0A175JQJ5"/>
<reference evidence="8 9" key="1">
    <citation type="submission" date="2016-05" db="EMBL/GenBank/DDBJ databases">
        <title>First whole genome sequencing of Entamoeba histolytica HM1:IMSS-clone-6.</title>
        <authorList>
            <person name="Mukherjee Avik.K."/>
            <person name="Izumyama S."/>
            <person name="Nakada-Tsukui K."/>
            <person name="Nozaki T."/>
        </authorList>
    </citation>
    <scope>NUCLEOTIDE SEQUENCE [LARGE SCALE GENOMIC DNA]</scope>
    <source>
        <strain evidence="8 9">HM1:IMSS clone 6</strain>
    </source>
</reference>
<dbReference type="VEuPathDB" id="AmoebaDB:EHI5A_072330"/>
<dbReference type="GO" id="GO:0042171">
    <property type="term" value="F:lysophosphatidic acid acyltransferase activity"/>
    <property type="evidence" value="ECO:0007669"/>
    <property type="project" value="TreeGrafter"/>
</dbReference>
<dbReference type="PANTHER" id="PTHR23063">
    <property type="entry name" value="PHOSPHOLIPID ACYLTRANSFERASE"/>
    <property type="match status" value="1"/>
</dbReference>
<feature type="transmembrane region" description="Helical" evidence="7">
    <location>
        <begin position="28"/>
        <end position="51"/>
    </location>
</feature>
<organism evidence="8 9">
    <name type="scientific">Entamoeba histolytica</name>
    <dbReference type="NCBI Taxonomy" id="5759"/>
    <lineage>
        <taxon>Eukaryota</taxon>
        <taxon>Amoebozoa</taxon>
        <taxon>Evosea</taxon>
        <taxon>Archamoebae</taxon>
        <taxon>Mastigamoebida</taxon>
        <taxon>Entamoebidae</taxon>
        <taxon>Entamoeba</taxon>
    </lineage>
</organism>
<evidence type="ECO:0000313" key="8">
    <source>
        <dbReference type="EMBL" id="GAT96001.1"/>
    </source>
</evidence>
<accession>A0A175JQJ5</accession>
<evidence type="ECO:0000256" key="6">
    <source>
        <dbReference type="ARBA" id="ARBA00023315"/>
    </source>
</evidence>
<evidence type="ECO:0000256" key="5">
    <source>
        <dbReference type="ARBA" id="ARBA00023136"/>
    </source>
</evidence>
<proteinExistence type="predicted"/>
<dbReference type="eggNOG" id="KOG2898">
    <property type="taxonomic scope" value="Eukaryota"/>
</dbReference>
<evidence type="ECO:0000256" key="1">
    <source>
        <dbReference type="ARBA" id="ARBA00022679"/>
    </source>
</evidence>
<evidence type="ECO:0000256" key="7">
    <source>
        <dbReference type="SAM" id="Phobius"/>
    </source>
</evidence>
<evidence type="ECO:0008006" key="10">
    <source>
        <dbReference type="Google" id="ProtNLM"/>
    </source>
</evidence>
<sequence>MEKYSKWRDFKTGIHPFMTQNQFSIQTLLFGIVVFPIKVIMVIDALVFLYISEMLPMNSIIQFIQNCLLRIILFVCGIYSIQITDKSTNKRVIVSNHQSFLDIVIYRYLLNAVFVYPTEQNIESEDVYELNLFQAIRRSIFNTPLTLFKKTKLELVKSNHIIYFVEGTTENGTIVLKSQLLPIQNINPLTLSGLKYISSFNTFYSQATPFIKYVFGILSQMHCKVHLTLETYTEINEEIISHFFRNTLKVATSSFSSYDKSEFVKLASK</sequence>
<name>A0A175JQJ5_ENTHI</name>
<keyword evidence="4" id="KW-0443">Lipid metabolism</keyword>
<feature type="transmembrane region" description="Helical" evidence="7">
    <location>
        <begin position="63"/>
        <end position="81"/>
    </location>
</feature>
<dbReference type="EMBL" id="BDEQ01000001">
    <property type="protein sequence ID" value="GAT96001.1"/>
    <property type="molecule type" value="Genomic_DNA"/>
</dbReference>
<evidence type="ECO:0000256" key="3">
    <source>
        <dbReference type="ARBA" id="ARBA00022989"/>
    </source>
</evidence>
<gene>
    <name evidence="8" type="ORF">CL6EHI_163570A</name>
</gene>
<dbReference type="GO" id="GO:0005783">
    <property type="term" value="C:endoplasmic reticulum"/>
    <property type="evidence" value="ECO:0007669"/>
    <property type="project" value="TreeGrafter"/>
</dbReference>